<evidence type="ECO:0000256" key="3">
    <source>
        <dbReference type="ARBA" id="ARBA00023015"/>
    </source>
</evidence>
<evidence type="ECO:0000256" key="4">
    <source>
        <dbReference type="ARBA" id="ARBA00023125"/>
    </source>
</evidence>
<dbReference type="Pfam" id="PF00172">
    <property type="entry name" value="Zn_clus"/>
    <property type="match status" value="1"/>
</dbReference>
<protein>
    <recommendedName>
        <fullName evidence="8">Zn(2)-C6 fungal-type domain-containing protein</fullName>
    </recommendedName>
</protein>
<reference evidence="9 10" key="1">
    <citation type="submission" date="2018-02" db="EMBL/GenBank/DDBJ databases">
        <title>The genomes of Aspergillus section Nigri reveals drivers in fungal speciation.</title>
        <authorList>
            <consortium name="DOE Joint Genome Institute"/>
            <person name="Vesth T.C."/>
            <person name="Nybo J."/>
            <person name="Theobald S."/>
            <person name="Brandl J."/>
            <person name="Frisvad J.C."/>
            <person name="Nielsen K.F."/>
            <person name="Lyhne E.K."/>
            <person name="Kogle M.E."/>
            <person name="Kuo A."/>
            <person name="Riley R."/>
            <person name="Clum A."/>
            <person name="Nolan M."/>
            <person name="Lipzen A."/>
            <person name="Salamov A."/>
            <person name="Henrissat B."/>
            <person name="Wiebenga A."/>
            <person name="De vries R.P."/>
            <person name="Grigoriev I.V."/>
            <person name="Mortensen U.H."/>
            <person name="Andersen M.R."/>
            <person name="Baker S.E."/>
        </authorList>
    </citation>
    <scope>NUCLEOTIDE SEQUENCE [LARGE SCALE GENOMIC DNA]</scope>
    <source>
        <strain evidence="9 10">CBS 121593</strain>
    </source>
</reference>
<keyword evidence="4" id="KW-0238">DNA-binding</keyword>
<dbReference type="GO" id="GO:0008270">
    <property type="term" value="F:zinc ion binding"/>
    <property type="evidence" value="ECO:0007669"/>
    <property type="project" value="InterPro"/>
</dbReference>
<feature type="compositionally biased region" description="Low complexity" evidence="7">
    <location>
        <begin position="64"/>
        <end position="78"/>
    </location>
</feature>
<organism evidence="9 10">
    <name type="scientific">Aspergillus ibericus CBS 121593</name>
    <dbReference type="NCBI Taxonomy" id="1448316"/>
    <lineage>
        <taxon>Eukaryota</taxon>
        <taxon>Fungi</taxon>
        <taxon>Dikarya</taxon>
        <taxon>Ascomycota</taxon>
        <taxon>Pezizomycotina</taxon>
        <taxon>Eurotiomycetes</taxon>
        <taxon>Eurotiomycetidae</taxon>
        <taxon>Eurotiales</taxon>
        <taxon>Aspergillaceae</taxon>
        <taxon>Aspergillus</taxon>
        <taxon>Aspergillus subgen. Circumdati</taxon>
    </lineage>
</organism>
<dbReference type="PROSITE" id="PS50048">
    <property type="entry name" value="ZN2_CY6_FUNGAL_2"/>
    <property type="match status" value="1"/>
</dbReference>
<feature type="domain" description="Zn(2)-C6 fungal-type" evidence="8">
    <location>
        <begin position="10"/>
        <end position="42"/>
    </location>
</feature>
<dbReference type="STRING" id="1448316.A0A395H8Z3"/>
<dbReference type="InterPro" id="IPR036864">
    <property type="entry name" value="Zn2-C6_fun-type_DNA-bd_sf"/>
</dbReference>
<evidence type="ECO:0000256" key="1">
    <source>
        <dbReference type="ARBA" id="ARBA00004123"/>
    </source>
</evidence>
<evidence type="ECO:0000256" key="5">
    <source>
        <dbReference type="ARBA" id="ARBA00023163"/>
    </source>
</evidence>
<gene>
    <name evidence="9" type="ORF">BO80DRAFT_350599</name>
</gene>
<feature type="region of interest" description="Disordered" evidence="7">
    <location>
        <begin position="42"/>
        <end position="92"/>
    </location>
</feature>
<sequence length="728" mass="80649">MFRRNGKPVSCEPCRLSKIRCDHQRPTCRRCQTRQKASQCFYHPAPLTRARPNPRPNPSRRTSRLGSSSESGSGSGLKPPSPAADDEHAQPPGYLGSTSFVSAFPRPELLFPADVARVPSPSLPSDFCALQVSYAHSHLLKLVASFADYENLIVQFYQRGQFSVVPRNLVLNPLSKTGAYLARWKDGSRGALQETLLEALASMSSKRLPSPTVDTTFDDFCASFSGPSLRWEFVGIIFAFAGLAASYPEAGAEFQNGDFATGMFAASKTCIEICNQCSQLNDLSIWLHYVTVALASNLFGDTSNLVYRCLSDLVSQCYAMGLHCQSSLQEGVPFFLSETRKRIFAATFTRDKSLATYLGRPPLIDSHFCDILLPLDLDDDEITDRANIREPRGNNLDSEGWNTDPGSLVRSLRSVTGLRLRCVMAILRERVLRLSLRSGRTDHQAHLPYEDPSLCHKAWDAVPQQYRYDTDAWKRLDPHSWVVCLIVYLDHCYTGYQLHRMLLRQSEGSRTSFLEAATKLLAAMNDFARRQAQTSALQGRYMWVFLFYGLPGAGSLVSELHRCSSAGIPFPLPGSRPKIIRDLSVLVSWLEGSVFPNRPEYRTCLVISSLISKLLDDVLLGPQTTAPKDQRIDLDANPAQGPHDRPTINSPRALLAGVTDSQSSHIVASSFQGLNAVANPLHGETIDTGLPPDLAEIVSSEDCLNWLDGFSWDNHLLGEGWPLVCDKS</sequence>
<dbReference type="CDD" id="cd00067">
    <property type="entry name" value="GAL4"/>
    <property type="match status" value="1"/>
</dbReference>
<dbReference type="PANTHER" id="PTHR31001">
    <property type="entry name" value="UNCHARACTERIZED TRANSCRIPTIONAL REGULATORY PROTEIN"/>
    <property type="match status" value="1"/>
</dbReference>
<dbReference type="GO" id="GO:0006351">
    <property type="term" value="P:DNA-templated transcription"/>
    <property type="evidence" value="ECO:0007669"/>
    <property type="project" value="InterPro"/>
</dbReference>
<keyword evidence="5" id="KW-0804">Transcription</keyword>
<dbReference type="RefSeq" id="XP_025577675.1">
    <property type="nucleotide sequence ID" value="XM_025715550.1"/>
</dbReference>
<dbReference type="VEuPathDB" id="FungiDB:BO80DRAFT_350599"/>
<evidence type="ECO:0000256" key="6">
    <source>
        <dbReference type="ARBA" id="ARBA00023242"/>
    </source>
</evidence>
<keyword evidence="6" id="KW-0539">Nucleus</keyword>
<dbReference type="PANTHER" id="PTHR31001:SF40">
    <property type="entry name" value="ZN(II)2CYS6 TRANSCRIPTION FACTOR (EUROFUNG)"/>
    <property type="match status" value="1"/>
</dbReference>
<dbReference type="Gene3D" id="4.10.240.10">
    <property type="entry name" value="Zn(2)-C6 fungal-type DNA-binding domain"/>
    <property type="match status" value="1"/>
</dbReference>
<dbReference type="CDD" id="cd12148">
    <property type="entry name" value="fungal_TF_MHR"/>
    <property type="match status" value="1"/>
</dbReference>
<proteinExistence type="predicted"/>
<dbReference type="InterPro" id="IPR007219">
    <property type="entry name" value="XnlR_reg_dom"/>
</dbReference>
<dbReference type="PROSITE" id="PS00463">
    <property type="entry name" value="ZN2_CY6_FUNGAL_1"/>
    <property type="match status" value="1"/>
</dbReference>
<dbReference type="GO" id="GO:0003677">
    <property type="term" value="F:DNA binding"/>
    <property type="evidence" value="ECO:0007669"/>
    <property type="project" value="UniProtKB-KW"/>
</dbReference>
<dbReference type="AlphaFoldDB" id="A0A395H8Z3"/>
<dbReference type="SMART" id="SM00906">
    <property type="entry name" value="Fungal_trans"/>
    <property type="match status" value="1"/>
</dbReference>
<dbReference type="SMART" id="SM00066">
    <property type="entry name" value="GAL4"/>
    <property type="match status" value="1"/>
</dbReference>
<dbReference type="GeneID" id="37220415"/>
<dbReference type="GO" id="GO:0009893">
    <property type="term" value="P:positive regulation of metabolic process"/>
    <property type="evidence" value="ECO:0007669"/>
    <property type="project" value="UniProtKB-ARBA"/>
</dbReference>
<comment type="subcellular location">
    <subcellularLocation>
        <location evidence="1">Nucleus</location>
    </subcellularLocation>
</comment>
<dbReference type="InterPro" id="IPR050613">
    <property type="entry name" value="Sec_Metabolite_Reg"/>
</dbReference>
<evidence type="ECO:0000313" key="10">
    <source>
        <dbReference type="Proteomes" id="UP000249402"/>
    </source>
</evidence>
<dbReference type="GO" id="GO:0000981">
    <property type="term" value="F:DNA-binding transcription factor activity, RNA polymerase II-specific"/>
    <property type="evidence" value="ECO:0007669"/>
    <property type="project" value="InterPro"/>
</dbReference>
<dbReference type="Proteomes" id="UP000249402">
    <property type="component" value="Unassembled WGS sequence"/>
</dbReference>
<evidence type="ECO:0000313" key="9">
    <source>
        <dbReference type="EMBL" id="RAL03348.1"/>
    </source>
</evidence>
<keyword evidence="2" id="KW-0479">Metal-binding</keyword>
<dbReference type="OrthoDB" id="4898680at2759"/>
<name>A0A395H8Z3_9EURO</name>
<evidence type="ECO:0000259" key="8">
    <source>
        <dbReference type="PROSITE" id="PS50048"/>
    </source>
</evidence>
<dbReference type="InterPro" id="IPR001138">
    <property type="entry name" value="Zn2Cys6_DnaBD"/>
</dbReference>
<evidence type="ECO:0000256" key="7">
    <source>
        <dbReference type="SAM" id="MobiDB-lite"/>
    </source>
</evidence>
<dbReference type="Pfam" id="PF04082">
    <property type="entry name" value="Fungal_trans"/>
    <property type="match status" value="1"/>
</dbReference>
<accession>A0A395H8Z3</accession>
<dbReference type="EMBL" id="KZ824428">
    <property type="protein sequence ID" value="RAL03348.1"/>
    <property type="molecule type" value="Genomic_DNA"/>
</dbReference>
<dbReference type="GO" id="GO:0005634">
    <property type="term" value="C:nucleus"/>
    <property type="evidence" value="ECO:0007669"/>
    <property type="project" value="UniProtKB-SubCell"/>
</dbReference>
<keyword evidence="3" id="KW-0805">Transcription regulation</keyword>
<keyword evidence="10" id="KW-1185">Reference proteome</keyword>
<evidence type="ECO:0000256" key="2">
    <source>
        <dbReference type="ARBA" id="ARBA00022723"/>
    </source>
</evidence>
<feature type="region of interest" description="Disordered" evidence="7">
    <location>
        <begin position="629"/>
        <end position="648"/>
    </location>
</feature>
<dbReference type="SUPFAM" id="SSF57701">
    <property type="entry name" value="Zn2/Cys6 DNA-binding domain"/>
    <property type="match status" value="1"/>
</dbReference>